<dbReference type="Pfam" id="PF00931">
    <property type="entry name" value="NB-ARC"/>
    <property type="match status" value="1"/>
</dbReference>
<evidence type="ECO:0000256" key="1">
    <source>
        <dbReference type="ARBA" id="ARBA00008894"/>
    </source>
</evidence>
<dbReference type="GO" id="GO:0043531">
    <property type="term" value="F:ADP binding"/>
    <property type="evidence" value="ECO:0007669"/>
    <property type="project" value="InterPro"/>
</dbReference>
<dbReference type="Gene3D" id="1.20.5.4130">
    <property type="match status" value="1"/>
</dbReference>
<feature type="domain" description="Disease resistance N-terminal" evidence="8">
    <location>
        <begin position="9"/>
        <end position="91"/>
    </location>
</feature>
<evidence type="ECO:0000256" key="3">
    <source>
        <dbReference type="ARBA" id="ARBA00022737"/>
    </source>
</evidence>
<reference evidence="9" key="1">
    <citation type="submission" date="2020-06" db="EMBL/GenBank/DDBJ databases">
        <authorList>
            <person name="Li T."/>
            <person name="Hu X."/>
            <person name="Zhang T."/>
            <person name="Song X."/>
            <person name="Zhang H."/>
            <person name="Dai N."/>
            <person name="Sheng W."/>
            <person name="Hou X."/>
            <person name="Wei L."/>
        </authorList>
    </citation>
    <scope>NUCLEOTIDE SEQUENCE</scope>
    <source>
        <strain evidence="9">KEN1</strain>
        <tissue evidence="9">Leaf</tissue>
    </source>
</reference>
<keyword evidence="6" id="KW-0067">ATP-binding</keyword>
<organism evidence="9">
    <name type="scientific">Sesamum latifolium</name>
    <dbReference type="NCBI Taxonomy" id="2727402"/>
    <lineage>
        <taxon>Eukaryota</taxon>
        <taxon>Viridiplantae</taxon>
        <taxon>Streptophyta</taxon>
        <taxon>Embryophyta</taxon>
        <taxon>Tracheophyta</taxon>
        <taxon>Spermatophyta</taxon>
        <taxon>Magnoliopsida</taxon>
        <taxon>eudicotyledons</taxon>
        <taxon>Gunneridae</taxon>
        <taxon>Pentapetalae</taxon>
        <taxon>asterids</taxon>
        <taxon>lamiids</taxon>
        <taxon>Lamiales</taxon>
        <taxon>Pedaliaceae</taxon>
        <taxon>Sesamum</taxon>
    </lineage>
</organism>
<evidence type="ECO:0000256" key="2">
    <source>
        <dbReference type="ARBA" id="ARBA00022614"/>
    </source>
</evidence>
<keyword evidence="2" id="KW-0433">Leucine-rich repeat</keyword>
<dbReference type="GO" id="GO:0006952">
    <property type="term" value="P:defense response"/>
    <property type="evidence" value="ECO:0007669"/>
    <property type="project" value="UniProtKB-KW"/>
</dbReference>
<dbReference type="InterPro" id="IPR002182">
    <property type="entry name" value="NB-ARC"/>
</dbReference>
<keyword evidence="5" id="KW-0611">Plant defense</keyword>
<accession>A0AAW2TST0</accession>
<dbReference type="PANTHER" id="PTHR19338">
    <property type="entry name" value="TRANSLOCASE OF INNER MITOCHONDRIAL MEMBRANE 13 HOMOLOG"/>
    <property type="match status" value="1"/>
</dbReference>
<protein>
    <submittedName>
        <fullName evidence="9">Disease resistance protein</fullName>
    </submittedName>
</protein>
<feature type="domain" description="NB-ARC" evidence="7">
    <location>
        <begin position="176"/>
        <end position="239"/>
    </location>
</feature>
<keyword evidence="3" id="KW-0677">Repeat</keyword>
<dbReference type="CDD" id="cd14798">
    <property type="entry name" value="RX-CC_like"/>
    <property type="match status" value="1"/>
</dbReference>
<dbReference type="EMBL" id="JACGWN010000014">
    <property type="protein sequence ID" value="KAL0406681.1"/>
    <property type="molecule type" value="Genomic_DNA"/>
</dbReference>
<comment type="similarity">
    <text evidence="1">Belongs to the disease resistance NB-LRR family.</text>
</comment>
<sequence length="241" mass="27660">MQFAMADSVVSFGMHQLSAWICEEQELLGSIRMNTDNIRDEIGRMRAFLMVVDEREDVHPQLREWAKQVRDIAYDAEAVMDKFMLRFADDHGDRNCGCLGRIYVSVKNLRCRHQFASEVRDLQSRLKSISEGHHRYRDICSAVSQRTSSFGFADGTWYDSRGDALLLEEAEIVGIEKPKRQLIEWLCSSCNYGLRVISVVGAGGSGKTTLVRKVYDDAVVKMHFHSHVWMTVSHSFKLEEF</sequence>
<dbReference type="SUPFAM" id="SSF52540">
    <property type="entry name" value="P-loop containing nucleoside triphosphate hydrolases"/>
    <property type="match status" value="1"/>
</dbReference>
<evidence type="ECO:0000256" key="5">
    <source>
        <dbReference type="ARBA" id="ARBA00022821"/>
    </source>
</evidence>
<evidence type="ECO:0000256" key="6">
    <source>
        <dbReference type="ARBA" id="ARBA00022840"/>
    </source>
</evidence>
<evidence type="ECO:0000256" key="4">
    <source>
        <dbReference type="ARBA" id="ARBA00022741"/>
    </source>
</evidence>
<evidence type="ECO:0000259" key="8">
    <source>
        <dbReference type="Pfam" id="PF18052"/>
    </source>
</evidence>
<comment type="caution">
    <text evidence="9">The sequence shown here is derived from an EMBL/GenBank/DDBJ whole genome shotgun (WGS) entry which is preliminary data.</text>
</comment>
<keyword evidence="4" id="KW-0547">Nucleotide-binding</keyword>
<proteinExistence type="inferred from homology"/>
<dbReference type="InterPro" id="IPR038005">
    <property type="entry name" value="RX-like_CC"/>
</dbReference>
<dbReference type="Pfam" id="PF18052">
    <property type="entry name" value="Rx_N"/>
    <property type="match status" value="1"/>
</dbReference>
<dbReference type="AlphaFoldDB" id="A0AAW2TST0"/>
<dbReference type="InterPro" id="IPR041118">
    <property type="entry name" value="Rx_N"/>
</dbReference>
<dbReference type="Gene3D" id="3.40.50.300">
    <property type="entry name" value="P-loop containing nucleotide triphosphate hydrolases"/>
    <property type="match status" value="1"/>
</dbReference>
<dbReference type="GO" id="GO:0005524">
    <property type="term" value="F:ATP binding"/>
    <property type="evidence" value="ECO:0007669"/>
    <property type="project" value="UniProtKB-KW"/>
</dbReference>
<reference evidence="9" key="2">
    <citation type="journal article" date="2024" name="Plant">
        <title>Genomic evolution and insights into agronomic trait innovations of Sesamum species.</title>
        <authorList>
            <person name="Miao H."/>
            <person name="Wang L."/>
            <person name="Qu L."/>
            <person name="Liu H."/>
            <person name="Sun Y."/>
            <person name="Le M."/>
            <person name="Wang Q."/>
            <person name="Wei S."/>
            <person name="Zheng Y."/>
            <person name="Lin W."/>
            <person name="Duan Y."/>
            <person name="Cao H."/>
            <person name="Xiong S."/>
            <person name="Wang X."/>
            <person name="Wei L."/>
            <person name="Li C."/>
            <person name="Ma Q."/>
            <person name="Ju M."/>
            <person name="Zhao R."/>
            <person name="Li G."/>
            <person name="Mu C."/>
            <person name="Tian Q."/>
            <person name="Mei H."/>
            <person name="Zhang T."/>
            <person name="Gao T."/>
            <person name="Zhang H."/>
        </authorList>
    </citation>
    <scope>NUCLEOTIDE SEQUENCE</scope>
    <source>
        <strain evidence="9">KEN1</strain>
    </source>
</reference>
<evidence type="ECO:0000313" key="9">
    <source>
        <dbReference type="EMBL" id="KAL0406681.1"/>
    </source>
</evidence>
<evidence type="ECO:0000259" key="7">
    <source>
        <dbReference type="Pfam" id="PF00931"/>
    </source>
</evidence>
<dbReference type="InterPro" id="IPR027417">
    <property type="entry name" value="P-loop_NTPase"/>
</dbReference>
<dbReference type="PANTHER" id="PTHR19338:SF32">
    <property type="entry name" value="OS06G0287500 PROTEIN"/>
    <property type="match status" value="1"/>
</dbReference>
<gene>
    <name evidence="9" type="ORF">Slati_3982000</name>
</gene>
<name>A0AAW2TST0_9LAMI</name>